<sequence length="166" mass="18441">MAPRVAKSHKLPLLNMIKQKKSILFGNFSSDLDNKAKTNAWNEVLLKAKSLQIVSAERNYAFVRDKVYGAWKTRTLEKRDNKTKTGKGGGREKVLDDMDFLILDIIGKDSVAFDGLNVGESGAPANLEQDPDIPIDTEILSEHADIPSTHSSTSNRPNKRPHLSQN</sequence>
<evidence type="ECO:0000256" key="4">
    <source>
        <dbReference type="SAM" id="MobiDB-lite"/>
    </source>
</evidence>
<comment type="caution">
    <text evidence="6">The sequence shown here is derived from an EMBL/GenBank/DDBJ whole genome shotgun (WGS) entry which is preliminary data.</text>
</comment>
<proteinExistence type="predicted"/>
<reference evidence="6 7" key="1">
    <citation type="submission" date="2015-12" db="EMBL/GenBank/DDBJ databases">
        <title>The genome of Folsomia candida.</title>
        <authorList>
            <person name="Faddeeva A."/>
            <person name="Derks M.F."/>
            <person name="Anvar Y."/>
            <person name="Smit S."/>
            <person name="Van Straalen N."/>
            <person name="Roelofs D."/>
        </authorList>
    </citation>
    <scope>NUCLEOTIDE SEQUENCE [LARGE SCALE GENOMIC DNA]</scope>
    <source>
        <strain evidence="6 7">VU population</strain>
        <tissue evidence="6">Whole body</tissue>
    </source>
</reference>
<evidence type="ECO:0000259" key="5">
    <source>
        <dbReference type="Pfam" id="PF13873"/>
    </source>
</evidence>
<name>A0A226DWS8_FOLCA</name>
<evidence type="ECO:0000256" key="3">
    <source>
        <dbReference type="ARBA" id="ARBA00025466"/>
    </source>
</evidence>
<comment type="function">
    <text evidence="3">Involved in transvection phenomena (= synapsis-dependent gene expression), where the synaptic pairing of chromosomes carrying genes with which zeste interacts influences the expression of these genes. Zeste binds to DNA and stimulates transcription from a nearby promoter.</text>
</comment>
<dbReference type="OMA" id="AKTNAWN"/>
<dbReference type="OrthoDB" id="5803015at2759"/>
<gene>
    <name evidence="6" type="ORF">Fcan01_15337</name>
</gene>
<feature type="compositionally biased region" description="Basic residues" evidence="4">
    <location>
        <begin position="157"/>
        <end position="166"/>
    </location>
</feature>
<comment type="subunit">
    <text evidence="1">Self-associates forming complexes of several hundred monomers.</text>
</comment>
<keyword evidence="7" id="KW-1185">Reference proteome</keyword>
<protein>
    <recommendedName>
        <fullName evidence="2">Regulatory protein zeste</fullName>
    </recommendedName>
</protein>
<accession>A0A226DWS8</accession>
<evidence type="ECO:0000256" key="2">
    <source>
        <dbReference type="ARBA" id="ARBA00016807"/>
    </source>
</evidence>
<organism evidence="6 7">
    <name type="scientific">Folsomia candida</name>
    <name type="common">Springtail</name>
    <dbReference type="NCBI Taxonomy" id="158441"/>
    <lineage>
        <taxon>Eukaryota</taxon>
        <taxon>Metazoa</taxon>
        <taxon>Ecdysozoa</taxon>
        <taxon>Arthropoda</taxon>
        <taxon>Hexapoda</taxon>
        <taxon>Collembola</taxon>
        <taxon>Entomobryomorpha</taxon>
        <taxon>Isotomoidea</taxon>
        <taxon>Isotomidae</taxon>
        <taxon>Proisotominae</taxon>
        <taxon>Folsomia</taxon>
    </lineage>
</organism>
<feature type="region of interest" description="Disordered" evidence="4">
    <location>
        <begin position="123"/>
        <end position="166"/>
    </location>
</feature>
<dbReference type="InterPro" id="IPR028002">
    <property type="entry name" value="Myb_DNA-bind_5"/>
</dbReference>
<dbReference type="AlphaFoldDB" id="A0A226DWS8"/>
<evidence type="ECO:0000313" key="7">
    <source>
        <dbReference type="Proteomes" id="UP000198287"/>
    </source>
</evidence>
<dbReference type="EMBL" id="LNIX01000010">
    <property type="protein sequence ID" value="OXA49679.1"/>
    <property type="molecule type" value="Genomic_DNA"/>
</dbReference>
<dbReference type="Pfam" id="PF13873">
    <property type="entry name" value="Myb_DNA-bind_5"/>
    <property type="match status" value="1"/>
</dbReference>
<evidence type="ECO:0000256" key="1">
    <source>
        <dbReference type="ARBA" id="ARBA00011764"/>
    </source>
</evidence>
<evidence type="ECO:0000313" key="6">
    <source>
        <dbReference type="EMBL" id="OXA49679.1"/>
    </source>
</evidence>
<feature type="domain" description="Myb/SANT-like DNA-binding" evidence="5">
    <location>
        <begin position="4"/>
        <end position="75"/>
    </location>
</feature>
<dbReference type="Proteomes" id="UP000198287">
    <property type="component" value="Unassembled WGS sequence"/>
</dbReference>